<gene>
    <name evidence="2" type="ORF">Acaty_c1103</name>
</gene>
<dbReference type="Gene3D" id="1.10.530.10">
    <property type="match status" value="1"/>
</dbReference>
<dbReference type="eggNOG" id="COG2951">
    <property type="taxonomic scope" value="Bacteria"/>
</dbReference>
<dbReference type="EC" id="3.2.1.-" evidence="2"/>
<feature type="domain" description="Transglycosylase SLT" evidence="1">
    <location>
        <begin position="106"/>
        <end position="395"/>
    </location>
</feature>
<dbReference type="EMBL" id="CP005986">
    <property type="protein sequence ID" value="AIA54973.1"/>
    <property type="molecule type" value="Genomic_DNA"/>
</dbReference>
<dbReference type="RefSeq" id="WP_004871683.1">
    <property type="nucleotide sequence ID" value="NZ_CP005986.1"/>
</dbReference>
<dbReference type="InterPro" id="IPR023346">
    <property type="entry name" value="Lysozyme-like_dom_sf"/>
</dbReference>
<dbReference type="Gene3D" id="1.10.8.350">
    <property type="entry name" value="Bacterial muramidase"/>
    <property type="match status" value="1"/>
</dbReference>
<name>A0A059ZU09_ACICK</name>
<dbReference type="InterPro" id="IPR043426">
    <property type="entry name" value="MltB-like"/>
</dbReference>
<dbReference type="GO" id="GO:0016798">
    <property type="term" value="F:hydrolase activity, acting on glycosyl bonds"/>
    <property type="evidence" value="ECO:0007669"/>
    <property type="project" value="UniProtKB-KW"/>
</dbReference>
<dbReference type="SUPFAM" id="SSF53955">
    <property type="entry name" value="Lysozyme-like"/>
    <property type="match status" value="1"/>
</dbReference>
<accession>A0A059ZU09</accession>
<keyword evidence="2" id="KW-0326">Glycosidase</keyword>
<evidence type="ECO:0000313" key="3">
    <source>
        <dbReference type="Proteomes" id="UP000005522"/>
    </source>
</evidence>
<dbReference type="Proteomes" id="UP000005522">
    <property type="component" value="Chromosome"/>
</dbReference>
<dbReference type="AlphaFoldDB" id="A0A059ZU09"/>
<dbReference type="Pfam" id="PF13406">
    <property type="entry name" value="SLT_2"/>
    <property type="match status" value="1"/>
</dbReference>
<dbReference type="KEGG" id="acz:Acaty_c1103"/>
<dbReference type="PANTHER" id="PTHR30163:SF9">
    <property type="entry name" value="MEMBRANE-BOUND LYTIC MUREIN TRANSGLYCOSYLASE B"/>
    <property type="match status" value="1"/>
</dbReference>
<protein>
    <submittedName>
        <fullName evidence="2">Membrane-bound lytic murein transglycosylase B</fullName>
        <ecNumber evidence="2">3.2.1.-</ecNumber>
    </submittedName>
</protein>
<dbReference type="GO" id="GO:0009253">
    <property type="term" value="P:peptidoglycan catabolic process"/>
    <property type="evidence" value="ECO:0007669"/>
    <property type="project" value="TreeGrafter"/>
</dbReference>
<dbReference type="InterPro" id="IPR031304">
    <property type="entry name" value="SLT_2"/>
</dbReference>
<organism evidence="2 3">
    <name type="scientific">Acidithiobacillus caldus (strain ATCC 51756 / DSM 8584 / KU)</name>
    <dbReference type="NCBI Taxonomy" id="637389"/>
    <lineage>
        <taxon>Bacteria</taxon>
        <taxon>Pseudomonadati</taxon>
        <taxon>Pseudomonadota</taxon>
        <taxon>Acidithiobacillia</taxon>
        <taxon>Acidithiobacillales</taxon>
        <taxon>Acidithiobacillaceae</taxon>
        <taxon>Acidithiobacillus</taxon>
    </lineage>
</organism>
<proteinExistence type="predicted"/>
<keyword evidence="2" id="KW-0378">Hydrolase</keyword>
<reference evidence="2 3" key="1">
    <citation type="journal article" date="2009" name="J. Bacteriol.">
        <title>Draft genome sequence of the extremely acidophilic bacterium Acidithiobacillus caldus ATCC 51756 reveals metabolic versatility in the genus Acidithiobacillus.</title>
        <authorList>
            <person name="Valdes J."/>
            <person name="Quatrini R."/>
            <person name="Hallberg K."/>
            <person name="Dopson M."/>
            <person name="Valenzuela P.D."/>
            <person name="Holmes D.S."/>
        </authorList>
    </citation>
    <scope>NUCLEOTIDE SEQUENCE [LARGE SCALE GENOMIC DNA]</scope>
    <source>
        <strain evidence="3">ATCC 51756 / DSM 8584 / KU</strain>
    </source>
</reference>
<sequence length="403" mass="43537">MYSTAEDPRGGSAAGHDSWRRWMSAGVLAGILTLSGCATQVNSSAPAAPIAASVATAAVPAAPAHDTAQSSAAELAPASAYCPADLRFPGFPERYQDDLRSFACILQQHYGLPAALVIPALQSAHYDSRAVSLMSPPPPSSVPQAPLPWWRYRERFLSAQRLDSGVRFWREHRRILEDVAEKYGVPPPILLGILNIETGFGSFMGNFPVLDANLSLSLALKPRRAFFLAQTAETLKLAEKLGRPVSALRGSPAGAMGMSQFLASSYLKYGVVWNDPPGEGLPNLWQSVPDVLASTANFFRAHGWQPGQPVLVPALISRGSAPETSTRPDYTLAQLARLGVYPERGHALLPADTRVGLLRLEGRTGPHYYLAYPNFYAIMGYNPSVYYSATVWAYAEALGRIRG</sequence>
<dbReference type="PANTHER" id="PTHR30163">
    <property type="entry name" value="MEMBRANE-BOUND LYTIC MUREIN TRANSGLYCOSYLASE B"/>
    <property type="match status" value="1"/>
</dbReference>
<dbReference type="GO" id="GO:0008933">
    <property type="term" value="F:peptidoglycan lytic transglycosylase activity"/>
    <property type="evidence" value="ECO:0007669"/>
    <property type="project" value="TreeGrafter"/>
</dbReference>
<evidence type="ECO:0000259" key="1">
    <source>
        <dbReference type="Pfam" id="PF13406"/>
    </source>
</evidence>
<evidence type="ECO:0000313" key="2">
    <source>
        <dbReference type="EMBL" id="AIA54973.1"/>
    </source>
</evidence>
<dbReference type="GeneID" id="92931322"/>
<dbReference type="HOGENOM" id="CLU_035402_1_1_6"/>